<reference evidence="2 3" key="1">
    <citation type="submission" date="2019-01" db="EMBL/GenBank/DDBJ databases">
        <title>High-quality draft genome of. Pseudomonas songnenensis str. L103, a full-fledged denitrifier isolated from 100 meters deep aquifer in a heavily nitrogen fertilized agricultural area.</title>
        <authorList>
            <person name="Liu M."/>
            <person name="Liu B."/>
        </authorList>
    </citation>
    <scope>NUCLEOTIDE SEQUENCE [LARGE SCALE GENOMIC DNA]</scope>
    <source>
        <strain evidence="2 3">L103</strain>
    </source>
</reference>
<evidence type="ECO:0000313" key="3">
    <source>
        <dbReference type="Proteomes" id="UP000282800"/>
    </source>
</evidence>
<dbReference type="EMBL" id="RWYU02000003">
    <property type="protein sequence ID" value="RYJ62926.1"/>
    <property type="molecule type" value="Genomic_DNA"/>
</dbReference>
<dbReference type="AlphaFoldDB" id="A0A482U893"/>
<protein>
    <submittedName>
        <fullName evidence="2">Uncharacterized protein</fullName>
    </submittedName>
</protein>
<accession>A0A482U893</accession>
<proteinExistence type="predicted"/>
<comment type="caution">
    <text evidence="2">The sequence shown here is derived from an EMBL/GenBank/DDBJ whole genome shotgun (WGS) entry which is preliminary data.</text>
</comment>
<feature type="compositionally biased region" description="Low complexity" evidence="1">
    <location>
        <begin position="23"/>
        <end position="34"/>
    </location>
</feature>
<gene>
    <name evidence="2" type="ORF">EJA06_008665</name>
</gene>
<dbReference type="Proteomes" id="UP000282800">
    <property type="component" value="Unassembled WGS sequence"/>
</dbReference>
<organism evidence="2 3">
    <name type="scientific">Pseudomonas songnenensis</name>
    <dbReference type="NCBI Taxonomy" id="1176259"/>
    <lineage>
        <taxon>Bacteria</taxon>
        <taxon>Pseudomonadati</taxon>
        <taxon>Pseudomonadota</taxon>
        <taxon>Gammaproteobacteria</taxon>
        <taxon>Pseudomonadales</taxon>
        <taxon>Pseudomonadaceae</taxon>
        <taxon>Pseudomonas</taxon>
    </lineage>
</organism>
<feature type="region of interest" description="Disordered" evidence="1">
    <location>
        <begin position="1"/>
        <end position="44"/>
    </location>
</feature>
<dbReference type="OrthoDB" id="6920049at2"/>
<dbReference type="RefSeq" id="WP_126189282.1">
    <property type="nucleotide sequence ID" value="NZ_RWYU02000003.1"/>
</dbReference>
<sequence>MMGRWMQQIQKRADAVPTKPTQPSFVSSVGSPSGDFEKKQAANDPLTPQQVGWLASVASLLEVATHHLVEGGFIDRYDLDEQLDAEPSEVARLIRSDPRWY</sequence>
<name>A0A482U893_9PSED</name>
<evidence type="ECO:0000256" key="1">
    <source>
        <dbReference type="SAM" id="MobiDB-lite"/>
    </source>
</evidence>
<evidence type="ECO:0000313" key="2">
    <source>
        <dbReference type="EMBL" id="RYJ62926.1"/>
    </source>
</evidence>